<dbReference type="Proteomes" id="UP001642360">
    <property type="component" value="Unassembled WGS sequence"/>
</dbReference>
<accession>A0ABC8V204</accession>
<reference evidence="1 2" key="1">
    <citation type="submission" date="2024-02" db="EMBL/GenBank/DDBJ databases">
        <authorList>
            <person name="Vignale AGUSTIN F."/>
            <person name="Sosa J E."/>
            <person name="Modenutti C."/>
        </authorList>
    </citation>
    <scope>NUCLEOTIDE SEQUENCE [LARGE SCALE GENOMIC DNA]</scope>
</reference>
<dbReference type="EMBL" id="CAUOFW020009946">
    <property type="protein sequence ID" value="CAK9187366.1"/>
    <property type="molecule type" value="Genomic_DNA"/>
</dbReference>
<keyword evidence="2" id="KW-1185">Reference proteome</keyword>
<proteinExistence type="predicted"/>
<sequence>MGHTTVEKGNHVVIDLNEAPKDSDIFEFGTFNGEYEHRQGNSKADELEKSLQDLSTEEVSHMKFNSEVEAGLKLNVNNQDFGECALGITDFLCTCLSYLTHISGFLRGLHYSLVHIFREANAGDAETLAGQEVKSRNSVDFPMGLRLPCDVTFILLFDQQSFPILRNRKRVVFDDKM</sequence>
<evidence type="ECO:0000313" key="1">
    <source>
        <dbReference type="EMBL" id="CAK9187366.1"/>
    </source>
</evidence>
<gene>
    <name evidence="1" type="ORF">ILEXP_LOCUS57910</name>
</gene>
<protein>
    <submittedName>
        <fullName evidence="1">Uncharacterized protein</fullName>
    </submittedName>
</protein>
<organism evidence="1 2">
    <name type="scientific">Ilex paraguariensis</name>
    <name type="common">yerba mate</name>
    <dbReference type="NCBI Taxonomy" id="185542"/>
    <lineage>
        <taxon>Eukaryota</taxon>
        <taxon>Viridiplantae</taxon>
        <taxon>Streptophyta</taxon>
        <taxon>Embryophyta</taxon>
        <taxon>Tracheophyta</taxon>
        <taxon>Spermatophyta</taxon>
        <taxon>Magnoliopsida</taxon>
        <taxon>eudicotyledons</taxon>
        <taxon>Gunneridae</taxon>
        <taxon>Pentapetalae</taxon>
        <taxon>asterids</taxon>
        <taxon>campanulids</taxon>
        <taxon>Aquifoliales</taxon>
        <taxon>Aquifoliaceae</taxon>
        <taxon>Ilex</taxon>
    </lineage>
</organism>
<evidence type="ECO:0000313" key="2">
    <source>
        <dbReference type="Proteomes" id="UP001642360"/>
    </source>
</evidence>
<dbReference type="AlphaFoldDB" id="A0ABC8V204"/>
<name>A0ABC8V204_9AQUA</name>
<comment type="caution">
    <text evidence="1">The sequence shown here is derived from an EMBL/GenBank/DDBJ whole genome shotgun (WGS) entry which is preliminary data.</text>
</comment>